<dbReference type="AlphaFoldDB" id="A0AAD3SPK6"/>
<dbReference type="PROSITE" id="PS50102">
    <property type="entry name" value="RRM"/>
    <property type="match status" value="1"/>
</dbReference>
<evidence type="ECO:0000256" key="6">
    <source>
        <dbReference type="PROSITE-ProRule" id="PRU00176"/>
    </source>
</evidence>
<dbReference type="Pfam" id="PF00076">
    <property type="entry name" value="RRM_1"/>
    <property type="match status" value="1"/>
</dbReference>
<evidence type="ECO:0000256" key="3">
    <source>
        <dbReference type="ARBA" id="ARBA00022833"/>
    </source>
</evidence>
<comment type="caution">
    <text evidence="11">The sequence shown here is derived from an EMBL/GenBank/DDBJ whole genome shotgun (WGS) entry which is preliminary data.</text>
</comment>
<dbReference type="InterPro" id="IPR035979">
    <property type="entry name" value="RBD_domain_sf"/>
</dbReference>
<evidence type="ECO:0000256" key="8">
    <source>
        <dbReference type="SAM" id="MobiDB-lite"/>
    </source>
</evidence>
<evidence type="ECO:0000256" key="4">
    <source>
        <dbReference type="ARBA" id="ARBA00022884"/>
    </source>
</evidence>
<organism evidence="11 12">
    <name type="scientific">Nepenthes gracilis</name>
    <name type="common">Slender pitcher plant</name>
    <dbReference type="NCBI Taxonomy" id="150966"/>
    <lineage>
        <taxon>Eukaryota</taxon>
        <taxon>Viridiplantae</taxon>
        <taxon>Streptophyta</taxon>
        <taxon>Embryophyta</taxon>
        <taxon>Tracheophyta</taxon>
        <taxon>Spermatophyta</taxon>
        <taxon>Magnoliopsida</taxon>
        <taxon>eudicotyledons</taxon>
        <taxon>Gunneridae</taxon>
        <taxon>Pentapetalae</taxon>
        <taxon>Caryophyllales</taxon>
        <taxon>Nepenthaceae</taxon>
        <taxon>Nepenthes</taxon>
    </lineage>
</organism>
<gene>
    <name evidence="11" type="ORF">Nepgr_017564</name>
</gene>
<evidence type="ECO:0000313" key="11">
    <source>
        <dbReference type="EMBL" id="GMH15723.1"/>
    </source>
</evidence>
<dbReference type="Pfam" id="PF00642">
    <property type="entry name" value="zf-CCCH"/>
    <property type="match status" value="1"/>
</dbReference>
<reference evidence="11" key="1">
    <citation type="submission" date="2023-05" db="EMBL/GenBank/DDBJ databases">
        <title>Nepenthes gracilis genome sequencing.</title>
        <authorList>
            <person name="Fukushima K."/>
        </authorList>
    </citation>
    <scope>NUCLEOTIDE SEQUENCE</scope>
    <source>
        <strain evidence="11">SING2019-196</strain>
    </source>
</reference>
<dbReference type="GO" id="GO:0008270">
    <property type="term" value="F:zinc ion binding"/>
    <property type="evidence" value="ECO:0007669"/>
    <property type="project" value="UniProtKB-KW"/>
</dbReference>
<feature type="region of interest" description="Disordered" evidence="8">
    <location>
        <begin position="566"/>
        <end position="608"/>
    </location>
</feature>
<dbReference type="InterPro" id="IPR034365">
    <property type="entry name" value="AtC3H46-like_RRM"/>
</dbReference>
<sequence length="729" mass="79369">MDPYEATKIVFSRIQSLDPENTSKIMGLLLIQGHGEKEMIRLAFGSESLLYSVVVKARQDLGISSHTSSTPSTPSSPSPFLGGNGNPFSLSWQNSSSSSSRFVSGGNGLHIPSSICSISSLPSPSSVPSPSWAPSVFYDIQNPEEHICSNSSSTSYVSGISSLGVTSSSNSSMNPSSPPFYGSGTGELLDEIQLQEQLSFLNDNSSPTFASRSADIAYPQPDFSSSPTASGASESMLFPYSWGSESGGGGVMHKRSFSVGDISLDDPASGLGWKPCLYFARGYCKNGASCRFVHGGRGLSDSNGLALSPIKVELMEQCNELLRSKSMQYQKLMPASQLLASTNSFPFSANKCMNFLAQRQQNQSPRAAAAMMMVEDVPKFGRSRPDRNDFLMNGRGDLNSCSRQIYLTFPADSTFKEEDVSNYFSIYGPVQDVRIPYQQKRMFGFVTFVYPETVKIILAKGNPHFVCDARVLVKPYKEKGKVPDKCRKQQQLERREFSACNSPAALDSGDPFDIQLGARLMYNTQDMLRRRKLEEQADLHQALEVQSRKIMDLQLLDVERKHHNPNLYMGAPIPSTQSSNFMNQEPLISSDRSSPDEHKENVSSLAAISATDATDQKLQRAVIGADKAKDEDINGRESSPPHLQDENLPESLEHDLPDSPFSYPTKGPGEYLIPVSSSAGEAESVTSSANGSLIASSLLPASSTLDMASFKSCYFQMPRFSPGHGAIGM</sequence>
<keyword evidence="4 6" id="KW-0694">RNA-binding</keyword>
<feature type="compositionally biased region" description="Basic and acidic residues" evidence="8">
    <location>
        <begin position="626"/>
        <end position="635"/>
    </location>
</feature>
<feature type="region of interest" description="Disordered" evidence="8">
    <location>
        <begin position="167"/>
        <end position="186"/>
    </location>
</feature>
<evidence type="ECO:0000256" key="7">
    <source>
        <dbReference type="PROSITE-ProRule" id="PRU00723"/>
    </source>
</evidence>
<feature type="domain" description="C3H1-type" evidence="10">
    <location>
        <begin position="270"/>
        <end position="297"/>
    </location>
</feature>
<keyword evidence="12" id="KW-1185">Reference proteome</keyword>
<evidence type="ECO:0000259" key="9">
    <source>
        <dbReference type="PROSITE" id="PS50102"/>
    </source>
</evidence>
<dbReference type="InterPro" id="IPR000571">
    <property type="entry name" value="Znf_CCCH"/>
</dbReference>
<dbReference type="EMBL" id="BSYO01000015">
    <property type="protein sequence ID" value="GMH15723.1"/>
    <property type="molecule type" value="Genomic_DNA"/>
</dbReference>
<evidence type="ECO:0000256" key="5">
    <source>
        <dbReference type="ARBA" id="ARBA00023125"/>
    </source>
</evidence>
<dbReference type="Gene3D" id="3.30.70.330">
    <property type="match status" value="1"/>
</dbReference>
<dbReference type="SMART" id="SM00356">
    <property type="entry name" value="ZnF_C3H1"/>
    <property type="match status" value="1"/>
</dbReference>
<proteinExistence type="predicted"/>
<feature type="domain" description="RRM" evidence="9">
    <location>
        <begin position="403"/>
        <end position="479"/>
    </location>
</feature>
<keyword evidence="3 7" id="KW-0862">Zinc</keyword>
<evidence type="ECO:0000313" key="12">
    <source>
        <dbReference type="Proteomes" id="UP001279734"/>
    </source>
</evidence>
<dbReference type="InterPro" id="IPR012677">
    <property type="entry name" value="Nucleotide-bd_a/b_plait_sf"/>
</dbReference>
<name>A0AAD3SPK6_NEPGR</name>
<dbReference type="SMART" id="SM00360">
    <property type="entry name" value="RRM"/>
    <property type="match status" value="1"/>
</dbReference>
<dbReference type="GO" id="GO:0003723">
    <property type="term" value="F:RNA binding"/>
    <property type="evidence" value="ECO:0007669"/>
    <property type="project" value="UniProtKB-UniRule"/>
</dbReference>
<dbReference type="SUPFAM" id="SSF90229">
    <property type="entry name" value="CCCH zinc finger"/>
    <property type="match status" value="1"/>
</dbReference>
<dbReference type="PROSITE" id="PS50103">
    <property type="entry name" value="ZF_C3H1"/>
    <property type="match status" value="1"/>
</dbReference>
<dbReference type="Gene3D" id="4.10.1000.10">
    <property type="entry name" value="Zinc finger, CCCH-type"/>
    <property type="match status" value="1"/>
</dbReference>
<evidence type="ECO:0000259" key="10">
    <source>
        <dbReference type="PROSITE" id="PS50103"/>
    </source>
</evidence>
<feature type="region of interest" description="Disordered" evidence="8">
    <location>
        <begin position="625"/>
        <end position="674"/>
    </location>
</feature>
<dbReference type="PANTHER" id="PTHR24009:SF3">
    <property type="entry name" value="RNA-BINDING (RRM_RBD_RNP MOTIFS) FAMILY PROTEIN-RELATED"/>
    <property type="match status" value="1"/>
</dbReference>
<dbReference type="InterPro" id="IPR036855">
    <property type="entry name" value="Znf_CCCH_sf"/>
</dbReference>
<dbReference type="SUPFAM" id="SSF54928">
    <property type="entry name" value="RNA-binding domain, RBD"/>
    <property type="match status" value="1"/>
</dbReference>
<dbReference type="Proteomes" id="UP001279734">
    <property type="component" value="Unassembled WGS sequence"/>
</dbReference>
<accession>A0AAD3SPK6</accession>
<keyword evidence="2 7" id="KW-0863">Zinc-finger</keyword>
<protein>
    <submittedName>
        <fullName evidence="11">Uncharacterized protein</fullName>
    </submittedName>
</protein>
<evidence type="ECO:0000256" key="2">
    <source>
        <dbReference type="ARBA" id="ARBA00022771"/>
    </source>
</evidence>
<dbReference type="Pfam" id="PF23182">
    <property type="entry name" value="PABC_AtC3H46"/>
    <property type="match status" value="1"/>
</dbReference>
<feature type="zinc finger region" description="C3H1-type" evidence="7">
    <location>
        <begin position="270"/>
        <end position="297"/>
    </location>
</feature>
<dbReference type="FunFam" id="3.30.70.330:FF:000678">
    <property type="entry name" value="zinc finger CCCH domain-containing protein 53-like isoform X2"/>
    <property type="match status" value="1"/>
</dbReference>
<dbReference type="CDD" id="cd12458">
    <property type="entry name" value="RRM_AtC3H46_like"/>
    <property type="match status" value="1"/>
</dbReference>
<dbReference type="GO" id="GO:0003677">
    <property type="term" value="F:DNA binding"/>
    <property type="evidence" value="ECO:0007669"/>
    <property type="project" value="UniProtKB-KW"/>
</dbReference>
<dbReference type="InterPro" id="IPR056276">
    <property type="entry name" value="AtC3H46-like_PABC-like"/>
</dbReference>
<dbReference type="InterPro" id="IPR000504">
    <property type="entry name" value="RRM_dom"/>
</dbReference>
<feature type="compositionally biased region" description="Polar residues" evidence="8">
    <location>
        <begin position="574"/>
        <end position="592"/>
    </location>
</feature>
<dbReference type="PANTHER" id="PTHR24009">
    <property type="entry name" value="RNA-BINDING (RRM/RBD/RNP MOTIFS)"/>
    <property type="match status" value="1"/>
</dbReference>
<evidence type="ECO:0000256" key="1">
    <source>
        <dbReference type="ARBA" id="ARBA00022723"/>
    </source>
</evidence>
<keyword evidence="5" id="KW-0238">DNA-binding</keyword>
<keyword evidence="1 7" id="KW-0479">Metal-binding</keyword>